<evidence type="ECO:0000313" key="1">
    <source>
        <dbReference type="EMBL" id="MEQ7849465.1"/>
    </source>
</evidence>
<name>A0ABV1P3Y5_9ACTN</name>
<dbReference type="EMBL" id="JBEGDP010000041">
    <property type="protein sequence ID" value="MEQ7849465.1"/>
    <property type="molecule type" value="Genomic_DNA"/>
</dbReference>
<protein>
    <recommendedName>
        <fullName evidence="3">WXG100 family type VII secretion target</fullName>
    </recommendedName>
</protein>
<reference evidence="1 2" key="1">
    <citation type="submission" date="2024-02" db="EMBL/GenBank/DDBJ databases">
        <title>Full genome sequence of Nocardioides kribbensis.</title>
        <authorList>
            <person name="Poletto B.L."/>
            <person name="Silva G."/>
            <person name="Galante D."/>
            <person name="Campos K.R."/>
            <person name="Santos M.B.N."/>
            <person name="Sacchi C.T."/>
        </authorList>
    </citation>
    <scope>NUCLEOTIDE SEQUENCE [LARGE SCALE GENOMIC DNA]</scope>
    <source>
        <strain evidence="1 2">O4R</strain>
    </source>
</reference>
<comment type="caution">
    <text evidence="1">The sequence shown here is derived from an EMBL/GenBank/DDBJ whole genome shotgun (WGS) entry which is preliminary data.</text>
</comment>
<sequence>MAVMVTGLAGGVEAAGGVVGGVRSTARDTIADIVGAIGSLVVKFLSVVLAPDAIRSLTTKIASLAAKFGKFVDDLIVSMGRFGDLLDDLLDMARTTEQNLMKFEDAWSNATLKTPDIALNGATQLSQLDDDNP</sequence>
<organism evidence="1 2">
    <name type="scientific">Nocardioides kribbensis</name>
    <dbReference type="NCBI Taxonomy" id="305517"/>
    <lineage>
        <taxon>Bacteria</taxon>
        <taxon>Bacillati</taxon>
        <taxon>Actinomycetota</taxon>
        <taxon>Actinomycetes</taxon>
        <taxon>Propionibacteriales</taxon>
        <taxon>Nocardioidaceae</taxon>
        <taxon>Nocardioides</taxon>
    </lineage>
</organism>
<gene>
    <name evidence="1" type="ORF">V6R90_19485</name>
</gene>
<evidence type="ECO:0008006" key="3">
    <source>
        <dbReference type="Google" id="ProtNLM"/>
    </source>
</evidence>
<evidence type="ECO:0000313" key="2">
    <source>
        <dbReference type="Proteomes" id="UP001482520"/>
    </source>
</evidence>
<proteinExistence type="predicted"/>
<accession>A0ABV1P3Y5</accession>
<keyword evidence="2" id="KW-1185">Reference proteome</keyword>
<dbReference type="RefSeq" id="WP_349805710.1">
    <property type="nucleotide sequence ID" value="NZ_JBEGDP010000041.1"/>
</dbReference>
<dbReference type="Proteomes" id="UP001482520">
    <property type="component" value="Unassembled WGS sequence"/>
</dbReference>